<sequence>MSENKLDKEIRRLSRFTRELIGWAFIVEAPEGLVQELFEAGKTDYSGNSEI</sequence>
<protein>
    <submittedName>
        <fullName evidence="1">Uncharacterized protein</fullName>
    </submittedName>
</protein>
<reference evidence="1" key="1">
    <citation type="journal article" date="2015" name="Nature">
        <title>Complex archaea that bridge the gap between prokaryotes and eukaryotes.</title>
        <authorList>
            <person name="Spang A."/>
            <person name="Saw J.H."/>
            <person name="Jorgensen S.L."/>
            <person name="Zaremba-Niedzwiedzka K."/>
            <person name="Martijn J."/>
            <person name="Lind A.E."/>
            <person name="van Eijk R."/>
            <person name="Schleper C."/>
            <person name="Guy L."/>
            <person name="Ettema T.J."/>
        </authorList>
    </citation>
    <scope>NUCLEOTIDE SEQUENCE</scope>
</reference>
<organism evidence="1">
    <name type="scientific">marine sediment metagenome</name>
    <dbReference type="NCBI Taxonomy" id="412755"/>
    <lineage>
        <taxon>unclassified sequences</taxon>
        <taxon>metagenomes</taxon>
        <taxon>ecological metagenomes</taxon>
    </lineage>
</organism>
<proteinExistence type="predicted"/>
<accession>A0A0F9MS21</accession>
<dbReference type="AlphaFoldDB" id="A0A0F9MS21"/>
<comment type="caution">
    <text evidence="1">The sequence shown here is derived from an EMBL/GenBank/DDBJ whole genome shotgun (WGS) entry which is preliminary data.</text>
</comment>
<dbReference type="EMBL" id="LAZR01005173">
    <property type="protein sequence ID" value="KKN02212.1"/>
    <property type="molecule type" value="Genomic_DNA"/>
</dbReference>
<name>A0A0F9MS21_9ZZZZ</name>
<gene>
    <name evidence="1" type="ORF">LCGC14_1120020</name>
</gene>
<evidence type="ECO:0000313" key="1">
    <source>
        <dbReference type="EMBL" id="KKN02212.1"/>
    </source>
</evidence>